<evidence type="ECO:0000256" key="9">
    <source>
        <dbReference type="ARBA" id="ARBA00022840"/>
    </source>
</evidence>
<keyword evidence="11 13" id="KW-1133">Transmembrane helix</keyword>
<keyword evidence="9" id="KW-0067">ATP-binding</keyword>
<dbReference type="Pfam" id="PF12911">
    <property type="entry name" value="OppC_N"/>
    <property type="match status" value="1"/>
</dbReference>
<feature type="transmembrane region" description="Helical" evidence="13">
    <location>
        <begin position="105"/>
        <end position="127"/>
    </location>
</feature>
<dbReference type="GO" id="GO:0005886">
    <property type="term" value="C:plasma membrane"/>
    <property type="evidence" value="ECO:0007669"/>
    <property type="project" value="UniProtKB-SubCell"/>
</dbReference>
<evidence type="ECO:0000259" key="16">
    <source>
        <dbReference type="PROSITE" id="PS50928"/>
    </source>
</evidence>
<evidence type="ECO:0000259" key="15">
    <source>
        <dbReference type="PROSITE" id="PS50893"/>
    </source>
</evidence>
<evidence type="ECO:0000256" key="3">
    <source>
        <dbReference type="ARBA" id="ARBA00005417"/>
    </source>
</evidence>
<gene>
    <name evidence="17" type="ORF">I4J89_21610</name>
</gene>
<keyword evidence="8" id="KW-0547">Nucleotide-binding</keyword>
<keyword evidence="4 13" id="KW-0813">Transport</keyword>
<dbReference type="Gene3D" id="3.40.50.300">
    <property type="entry name" value="P-loop containing nucleotide triphosphate hydrolases"/>
    <property type="match status" value="1"/>
</dbReference>
<dbReference type="RefSeq" id="WP_196415836.1">
    <property type="nucleotide sequence ID" value="NZ_JADQTO010000010.1"/>
</dbReference>
<dbReference type="InterPro" id="IPR017871">
    <property type="entry name" value="ABC_transporter-like_CS"/>
</dbReference>
<feature type="transmembrane region" description="Helical" evidence="13">
    <location>
        <begin position="74"/>
        <end position="98"/>
    </location>
</feature>
<dbReference type="InterPro" id="IPR027417">
    <property type="entry name" value="P-loop_NTPase"/>
</dbReference>
<dbReference type="PROSITE" id="PS50893">
    <property type="entry name" value="ABC_TRANSPORTER_2"/>
    <property type="match status" value="1"/>
</dbReference>
<dbReference type="CDD" id="cd06261">
    <property type="entry name" value="TM_PBP2"/>
    <property type="match status" value="1"/>
</dbReference>
<proteinExistence type="inferred from homology"/>
<dbReference type="Pfam" id="PF00005">
    <property type="entry name" value="ABC_tran"/>
    <property type="match status" value="1"/>
</dbReference>
<feature type="chain" id="PRO_5037114870" evidence="14">
    <location>
        <begin position="27"/>
        <end position="565"/>
    </location>
</feature>
<dbReference type="CDD" id="cd03257">
    <property type="entry name" value="ABC_NikE_OppD_transporters"/>
    <property type="match status" value="1"/>
</dbReference>
<dbReference type="InterPro" id="IPR003593">
    <property type="entry name" value="AAA+_ATPase"/>
</dbReference>
<feature type="signal peptide" evidence="14">
    <location>
        <begin position="1"/>
        <end position="26"/>
    </location>
</feature>
<dbReference type="SUPFAM" id="SSF52540">
    <property type="entry name" value="P-loop containing nucleoside triphosphate hydrolases"/>
    <property type="match status" value="1"/>
</dbReference>
<feature type="transmembrane region" description="Helical" evidence="13">
    <location>
        <begin position="133"/>
        <end position="152"/>
    </location>
</feature>
<keyword evidence="12 13" id="KW-0472">Membrane</keyword>
<evidence type="ECO:0000256" key="14">
    <source>
        <dbReference type="SAM" id="SignalP"/>
    </source>
</evidence>
<sequence length="565" mass="59721">MRRFLRNPLGVLSALVLLLVIGAALAAPLLTDVRPDAAALRDAFGAPTDGHPLGFDSAGRDIFARLVHGARNTLGGAVLALAVAVALGIPAGLIAGYAGRWFDAVAGWLVNLVMALPAMIVLLASRAVLGPTVWALMIILGVLAAPSFFRLVRGIVVNVRGELYLDAARVAGLPAWRIITRHVLTVVRAPIIIQLALVAGVALGLQAGLEFIGVGSSGSLPTWGAMLNEGFQYVQRAPRLMLWPGLALGLTSAALVLLAAALRDALEDRATDPKPVRKTIGVRPARLDGKPERAALLSVRSLAVSYRLPDGTEREVVHDVDLDVEPGRIVGLVGESGSGKTQTAFSILGILPEGGRVSGGSITINGPSGSTEVVGLSTRDWRKLRSTVVSYVPQEPMSNLDPSFTIGSQLIEPIRVATGVSRAAARQRALDLLRAVEIRDPERVLRSYPHQISGGMAQRVLIAAAMAGDPRLLIADEPTTALDVTVQAEILALLRRLQRERGLGVLLVTHNLGVVADLCDSVAVMRQGRVVEAGPVAEVLGAPRHDYTRSLVEAVLDELPLRESR</sequence>
<comment type="subcellular location">
    <subcellularLocation>
        <location evidence="13">Cell membrane</location>
        <topology evidence="13">Multi-pass membrane protein</topology>
    </subcellularLocation>
    <subcellularLocation>
        <location evidence="2">Cell membrane</location>
        <topology evidence="2">Peripheral membrane protein</topology>
    </subcellularLocation>
    <subcellularLocation>
        <location evidence="1">Membrane</location>
        <topology evidence="1">Multi-pass membrane protein</topology>
    </subcellularLocation>
</comment>
<reference evidence="17" key="1">
    <citation type="submission" date="2020-11" db="EMBL/GenBank/DDBJ databases">
        <title>Isolation and identification of active actinomycetes.</title>
        <authorList>
            <person name="Sun X."/>
        </authorList>
    </citation>
    <scope>NUCLEOTIDE SEQUENCE</scope>
    <source>
        <strain evidence="17">NEAU-A11</strain>
    </source>
</reference>
<feature type="transmembrane region" description="Helical" evidence="13">
    <location>
        <begin position="240"/>
        <end position="262"/>
    </location>
</feature>
<dbReference type="Gene3D" id="1.10.3720.10">
    <property type="entry name" value="MetI-like"/>
    <property type="match status" value="1"/>
</dbReference>
<keyword evidence="10" id="KW-1278">Translocase</keyword>
<dbReference type="AlphaFoldDB" id="A0A931FXY8"/>
<comment type="caution">
    <text evidence="17">The sequence shown here is derived from an EMBL/GenBank/DDBJ whole genome shotgun (WGS) entry which is preliminary data.</text>
</comment>
<evidence type="ECO:0000256" key="11">
    <source>
        <dbReference type="ARBA" id="ARBA00022989"/>
    </source>
</evidence>
<dbReference type="GO" id="GO:0016887">
    <property type="term" value="F:ATP hydrolysis activity"/>
    <property type="evidence" value="ECO:0007669"/>
    <property type="project" value="InterPro"/>
</dbReference>
<dbReference type="SMART" id="SM00382">
    <property type="entry name" value="AAA"/>
    <property type="match status" value="1"/>
</dbReference>
<comment type="similarity">
    <text evidence="13">Belongs to the binding-protein-dependent transport system permease family.</text>
</comment>
<dbReference type="PANTHER" id="PTHR43297">
    <property type="entry name" value="OLIGOPEPTIDE TRANSPORT ATP-BINDING PROTEIN APPD"/>
    <property type="match status" value="1"/>
</dbReference>
<evidence type="ECO:0000256" key="6">
    <source>
        <dbReference type="ARBA" id="ARBA00022519"/>
    </source>
</evidence>
<dbReference type="SUPFAM" id="SSF161098">
    <property type="entry name" value="MetI-like"/>
    <property type="match status" value="1"/>
</dbReference>
<evidence type="ECO:0000256" key="8">
    <source>
        <dbReference type="ARBA" id="ARBA00022741"/>
    </source>
</evidence>
<feature type="transmembrane region" description="Helical" evidence="13">
    <location>
        <begin position="186"/>
        <end position="205"/>
    </location>
</feature>
<dbReference type="GO" id="GO:0055085">
    <property type="term" value="P:transmembrane transport"/>
    <property type="evidence" value="ECO:0007669"/>
    <property type="project" value="InterPro"/>
</dbReference>
<protein>
    <submittedName>
        <fullName evidence="17">Dipeptide/oligopeptide/nickel ABC transporter permease/ATP-binding protein</fullName>
    </submittedName>
</protein>
<accession>A0A931FXY8</accession>
<dbReference type="InterPro" id="IPR035906">
    <property type="entry name" value="MetI-like_sf"/>
</dbReference>
<dbReference type="Pfam" id="PF00528">
    <property type="entry name" value="BPD_transp_1"/>
    <property type="match status" value="1"/>
</dbReference>
<evidence type="ECO:0000256" key="12">
    <source>
        <dbReference type="ARBA" id="ARBA00023136"/>
    </source>
</evidence>
<dbReference type="PROSITE" id="PS50928">
    <property type="entry name" value="ABC_TM1"/>
    <property type="match status" value="1"/>
</dbReference>
<evidence type="ECO:0000256" key="1">
    <source>
        <dbReference type="ARBA" id="ARBA00004141"/>
    </source>
</evidence>
<evidence type="ECO:0000256" key="13">
    <source>
        <dbReference type="RuleBase" id="RU363032"/>
    </source>
</evidence>
<dbReference type="PANTHER" id="PTHR43297:SF14">
    <property type="entry name" value="ATPASE AAA-TYPE CORE DOMAIN-CONTAINING PROTEIN"/>
    <property type="match status" value="1"/>
</dbReference>
<evidence type="ECO:0000256" key="4">
    <source>
        <dbReference type="ARBA" id="ARBA00022448"/>
    </source>
</evidence>
<dbReference type="PROSITE" id="PS00211">
    <property type="entry name" value="ABC_TRANSPORTER_1"/>
    <property type="match status" value="1"/>
</dbReference>
<feature type="domain" description="ABC transporter" evidence="15">
    <location>
        <begin position="299"/>
        <end position="552"/>
    </location>
</feature>
<keyword evidence="6" id="KW-0997">Cell inner membrane</keyword>
<evidence type="ECO:0000313" key="17">
    <source>
        <dbReference type="EMBL" id="MBG0564043.1"/>
    </source>
</evidence>
<dbReference type="InterPro" id="IPR003439">
    <property type="entry name" value="ABC_transporter-like_ATP-bd"/>
</dbReference>
<organism evidence="17 18">
    <name type="scientific">Actinoplanes aureus</name>
    <dbReference type="NCBI Taxonomy" id="2792083"/>
    <lineage>
        <taxon>Bacteria</taxon>
        <taxon>Bacillati</taxon>
        <taxon>Actinomycetota</taxon>
        <taxon>Actinomycetes</taxon>
        <taxon>Micromonosporales</taxon>
        <taxon>Micromonosporaceae</taxon>
        <taxon>Actinoplanes</taxon>
    </lineage>
</organism>
<dbReference type="Proteomes" id="UP000598146">
    <property type="component" value="Unassembled WGS sequence"/>
</dbReference>
<dbReference type="InterPro" id="IPR025966">
    <property type="entry name" value="OppC_N"/>
</dbReference>
<keyword evidence="5" id="KW-1003">Cell membrane</keyword>
<evidence type="ECO:0000256" key="5">
    <source>
        <dbReference type="ARBA" id="ARBA00022475"/>
    </source>
</evidence>
<evidence type="ECO:0000256" key="2">
    <source>
        <dbReference type="ARBA" id="ARBA00004202"/>
    </source>
</evidence>
<dbReference type="GO" id="GO:0005524">
    <property type="term" value="F:ATP binding"/>
    <property type="evidence" value="ECO:0007669"/>
    <property type="project" value="UniProtKB-KW"/>
</dbReference>
<dbReference type="InterPro" id="IPR000515">
    <property type="entry name" value="MetI-like"/>
</dbReference>
<evidence type="ECO:0000256" key="7">
    <source>
        <dbReference type="ARBA" id="ARBA00022692"/>
    </source>
</evidence>
<evidence type="ECO:0000256" key="10">
    <source>
        <dbReference type="ARBA" id="ARBA00022967"/>
    </source>
</evidence>
<keyword evidence="14" id="KW-0732">Signal</keyword>
<dbReference type="EMBL" id="JADQTO010000010">
    <property type="protein sequence ID" value="MBG0564043.1"/>
    <property type="molecule type" value="Genomic_DNA"/>
</dbReference>
<keyword evidence="7 13" id="KW-0812">Transmembrane</keyword>
<comment type="similarity">
    <text evidence="3">Belongs to the ABC transporter superfamily.</text>
</comment>
<name>A0A931FXY8_9ACTN</name>
<feature type="domain" description="ABC transmembrane type-1" evidence="16">
    <location>
        <begin position="70"/>
        <end position="259"/>
    </location>
</feature>
<evidence type="ECO:0000313" key="18">
    <source>
        <dbReference type="Proteomes" id="UP000598146"/>
    </source>
</evidence>
<dbReference type="InterPro" id="IPR050388">
    <property type="entry name" value="ABC_Ni/Peptide_Import"/>
</dbReference>
<keyword evidence="18" id="KW-1185">Reference proteome</keyword>